<dbReference type="CDD" id="cd06533">
    <property type="entry name" value="Glyco_transf_WecG_TagA"/>
    <property type="match status" value="1"/>
</dbReference>
<gene>
    <name evidence="3" type="primary">A-UDP-N</name>
</gene>
<dbReference type="InterPro" id="IPR037257">
    <property type="entry name" value="T2SS_E_N_sf"/>
</dbReference>
<keyword evidence="2 3" id="KW-0808">Transferase</keyword>
<dbReference type="GO" id="GO:0016758">
    <property type="term" value="F:hexosyltransferase activity"/>
    <property type="evidence" value="ECO:0007669"/>
    <property type="project" value="TreeGrafter"/>
</dbReference>
<name>A0A4Y7LLT9_9CYAN</name>
<dbReference type="SUPFAM" id="SSF160246">
    <property type="entry name" value="EspE N-terminal domain-like"/>
    <property type="match status" value="2"/>
</dbReference>
<dbReference type="EMBL" id="LT883623">
    <property type="protein sequence ID" value="SMZ64519.1"/>
    <property type="molecule type" value="mRNA"/>
</dbReference>
<sequence length="399" mass="45688">MSLPIRQVKVVGSYITALQFRDQIETILEWGSRRQSRVVCVANVHMLMEAYWNPVFARILENADMVTPDGMPLVWMIRQVGIPQDRVAGMDMLLSLCNLAPLYNVSVFFLGSKPEVLEKMQTKVLNEFPHLKVAGFKSLPFRPLTQAEDDALIKEINNSGAGLIFVSLGCPKQEKFIHQHRGKIRAVMIGIGAVFPVYAGFHNRAPEWVRESGLEWFYRLVQEPNRLFGRYAKTIPPFILLATKQLLTEYHWLDRVKKQYSEIPSNVLIEAPRGLVYRPVGRVLQRAGLLSPDQVQMVLQTQRAGKNLRFGDILTSQGLLKPETIEFFTEQLPELAIHREQHPLGYYLKSAALLNEHQIQIILEKQHKTGLRFGEMAISKGWVKPETVDLFLEFMEPEM</sequence>
<evidence type="ECO:0000256" key="1">
    <source>
        <dbReference type="ARBA" id="ARBA00022676"/>
    </source>
</evidence>
<reference evidence="3" key="1">
    <citation type="submission" date="2017-06" db="EMBL/GenBank/DDBJ databases">
        <authorList>
            <person name="Nizam F."/>
        </authorList>
    </citation>
    <scope>NUCLEOTIDE SEQUENCE</scope>
    <source>
        <strain evidence="3">SRM16</strain>
    </source>
</reference>
<accession>A0A4Y7LLT9</accession>
<dbReference type="InterPro" id="IPR004629">
    <property type="entry name" value="WecG_TagA_CpsF"/>
</dbReference>
<dbReference type="Pfam" id="PF03808">
    <property type="entry name" value="Glyco_tran_WecG"/>
    <property type="match status" value="1"/>
</dbReference>
<evidence type="ECO:0000313" key="3">
    <source>
        <dbReference type="EMBL" id="SMZ64519.1"/>
    </source>
</evidence>
<dbReference type="NCBIfam" id="TIGR00696">
    <property type="entry name" value="wecG_tagA_cpsF"/>
    <property type="match status" value="1"/>
</dbReference>
<dbReference type="PANTHER" id="PTHR34136:SF1">
    <property type="entry name" value="UDP-N-ACETYL-D-MANNOSAMINURONIC ACID TRANSFERASE"/>
    <property type="match status" value="1"/>
</dbReference>
<keyword evidence="1" id="KW-0328">Glycosyltransferase</keyword>
<proteinExistence type="evidence at transcript level"/>
<organism evidence="3">
    <name type="scientific">Arthrospira sp. SRM16</name>
    <dbReference type="NCBI Taxonomy" id="1929211"/>
    <lineage>
        <taxon>Bacteria</taxon>
        <taxon>Bacillati</taxon>
        <taxon>Cyanobacteriota</taxon>
        <taxon>Cyanophyceae</taxon>
        <taxon>Oscillatoriophycideae</taxon>
        <taxon>Oscillatoriales</taxon>
        <taxon>Microcoleaceae</taxon>
        <taxon>Arthrospira</taxon>
    </lineage>
</organism>
<protein>
    <submittedName>
        <fullName evidence="3">UDP-N-acetyl-D-mannosaminuronic acid transferase</fullName>
    </submittedName>
</protein>
<evidence type="ECO:0000256" key="2">
    <source>
        <dbReference type="ARBA" id="ARBA00022679"/>
    </source>
</evidence>
<reference evidence="3" key="2">
    <citation type="submission" date="2019-06" db="EMBL/GenBank/DDBJ databases">
        <title>Genes from Arthrospira platensis.</title>
        <authorList>
            <person name="Faizal N."/>
            <person name="Venkatesh K."/>
            <person name="Arockiaraj J."/>
        </authorList>
    </citation>
    <scope>NUCLEOTIDE SEQUENCE</scope>
    <source>
        <strain evidence="3">SRM16</strain>
    </source>
</reference>
<dbReference type="PANTHER" id="PTHR34136">
    <property type="match status" value="1"/>
</dbReference>
<dbReference type="AlphaFoldDB" id="A0A4Y7LLT9"/>